<evidence type="ECO:0000256" key="2">
    <source>
        <dbReference type="ARBA" id="ARBA00022475"/>
    </source>
</evidence>
<evidence type="ECO:0000256" key="3">
    <source>
        <dbReference type="ARBA" id="ARBA00022692"/>
    </source>
</evidence>
<feature type="domain" description="Ancillary SecYEG translocon subunit/Cell division coordinator CpoB TPR" evidence="9">
    <location>
        <begin position="15"/>
        <end position="205"/>
    </location>
</feature>
<dbReference type="OrthoDB" id="9789675at2"/>
<dbReference type="Pfam" id="PF09976">
    <property type="entry name" value="TPR_21"/>
    <property type="match status" value="1"/>
</dbReference>
<keyword evidence="4" id="KW-1133">Transmembrane helix</keyword>
<dbReference type="RefSeq" id="WP_061282914.1">
    <property type="nucleotide sequence ID" value="NZ_CALMQG010000075.1"/>
</dbReference>
<evidence type="ECO:0000256" key="6">
    <source>
        <dbReference type="ARBA" id="ARBA00023186"/>
    </source>
</evidence>
<dbReference type="PANTHER" id="PTHR38035">
    <property type="entry name" value="UPF0070 PROTEIN YFGM"/>
    <property type="match status" value="1"/>
</dbReference>
<dbReference type="InterPro" id="IPR011990">
    <property type="entry name" value="TPR-like_helical_dom_sf"/>
</dbReference>
<evidence type="ECO:0000256" key="4">
    <source>
        <dbReference type="ARBA" id="ARBA00022989"/>
    </source>
</evidence>
<dbReference type="GO" id="GO:0005886">
    <property type="term" value="C:plasma membrane"/>
    <property type="evidence" value="ECO:0007669"/>
    <property type="project" value="UniProtKB-SubCell"/>
</dbReference>
<keyword evidence="2" id="KW-1003">Cell membrane</keyword>
<evidence type="ECO:0000313" key="10">
    <source>
        <dbReference type="EMBL" id="VFS64010.1"/>
    </source>
</evidence>
<dbReference type="SUPFAM" id="SSF48452">
    <property type="entry name" value="TPR-like"/>
    <property type="match status" value="1"/>
</dbReference>
<keyword evidence="11" id="KW-1185">Reference proteome</keyword>
<evidence type="ECO:0000256" key="1">
    <source>
        <dbReference type="ARBA" id="ARBA00004401"/>
    </source>
</evidence>
<comment type="subcellular location">
    <subcellularLocation>
        <location evidence="1">Cell membrane</location>
        <topology evidence="1">Single-pass type II membrane protein</topology>
    </subcellularLocation>
</comment>
<dbReference type="InterPro" id="IPR018704">
    <property type="entry name" value="SecYEG/CpoB_TPR"/>
</dbReference>
<organism evidence="10 11">
    <name type="scientific">Kluyvera cryocrescens</name>
    <name type="common">Kluyvera citrophila</name>
    <dbReference type="NCBI Taxonomy" id="580"/>
    <lineage>
        <taxon>Bacteria</taxon>
        <taxon>Pseudomonadati</taxon>
        <taxon>Pseudomonadota</taxon>
        <taxon>Gammaproteobacteria</taxon>
        <taxon>Enterobacterales</taxon>
        <taxon>Enterobacteriaceae</taxon>
        <taxon>Kluyvera</taxon>
    </lineage>
</organism>
<evidence type="ECO:0000256" key="7">
    <source>
        <dbReference type="ARBA" id="ARBA00024197"/>
    </source>
</evidence>
<reference evidence="10 11" key="1">
    <citation type="submission" date="2019-03" db="EMBL/GenBank/DDBJ databases">
        <authorList>
            <consortium name="Pathogen Informatics"/>
        </authorList>
    </citation>
    <scope>NUCLEOTIDE SEQUENCE [LARGE SCALE GENOMIC DNA]</scope>
    <source>
        <strain evidence="10 11">NCTC12993</strain>
    </source>
</reference>
<gene>
    <name evidence="10" type="ORF">NCTC12993_03037</name>
</gene>
<keyword evidence="6" id="KW-0143">Chaperone</keyword>
<keyword evidence="5" id="KW-0472">Membrane</keyword>
<sequence>MEIYNNENDQVDAIKRFFAENGKALAVGVILGIGALVGWRYWNSHQVDSARESSVAYENAVSSLSSGKPEALASAQKFAAETKNTYGAFASLELAQAFVDKNDLAQAEKQLQQGLAAASDENLKSVINLRLARVQLQMKQADAALKTLEGVKGEGWTAIVADLRGEILLSKGDKQGARAAWEAGAKSDASPALSEMMRMKINNLSV</sequence>
<dbReference type="Gene3D" id="1.25.40.10">
    <property type="entry name" value="Tetratricopeptide repeat domain"/>
    <property type="match status" value="1"/>
</dbReference>
<dbReference type="STRING" id="580.GCA_001266615_03823"/>
<proteinExistence type="inferred from homology"/>
<evidence type="ECO:0000313" key="11">
    <source>
        <dbReference type="Proteomes" id="UP000401081"/>
    </source>
</evidence>
<evidence type="ECO:0000259" key="9">
    <source>
        <dbReference type="Pfam" id="PF09976"/>
    </source>
</evidence>
<evidence type="ECO:0000256" key="5">
    <source>
        <dbReference type="ARBA" id="ARBA00023136"/>
    </source>
</evidence>
<dbReference type="InterPro" id="IPR026039">
    <property type="entry name" value="YfgM"/>
</dbReference>
<dbReference type="PIRSF" id="PIRSF006170">
    <property type="entry name" value="YfgM"/>
    <property type="match status" value="1"/>
</dbReference>
<dbReference type="GeneID" id="99777879"/>
<dbReference type="Proteomes" id="UP000401081">
    <property type="component" value="Unassembled WGS sequence"/>
</dbReference>
<dbReference type="AlphaFoldDB" id="A0A2X3EDW2"/>
<dbReference type="GO" id="GO:0044877">
    <property type="term" value="F:protein-containing complex binding"/>
    <property type="evidence" value="ECO:0007669"/>
    <property type="project" value="InterPro"/>
</dbReference>
<dbReference type="EMBL" id="CAADJD010000018">
    <property type="protein sequence ID" value="VFS64010.1"/>
    <property type="molecule type" value="Genomic_DNA"/>
</dbReference>
<protein>
    <recommendedName>
        <fullName evidence="8">Ancillary SecYEG translocon subunit</fullName>
    </recommendedName>
</protein>
<dbReference type="PANTHER" id="PTHR38035:SF1">
    <property type="entry name" value="ANCILLARY SECYEG TRANSLOCON SUBUNIT"/>
    <property type="match status" value="1"/>
</dbReference>
<evidence type="ECO:0000256" key="8">
    <source>
        <dbReference type="ARBA" id="ARBA00024235"/>
    </source>
</evidence>
<name>A0A2X3EDW2_KLUCR</name>
<accession>A0A2X3EDW2</accession>
<keyword evidence="3" id="KW-0812">Transmembrane</keyword>
<comment type="similarity">
    <text evidence="7">Belongs to the YfgM family.</text>
</comment>